<accession>A0A1Y6CYE9</accession>
<protein>
    <submittedName>
        <fullName evidence="2">Uncharacterized protein</fullName>
    </submittedName>
</protein>
<proteinExistence type="predicted"/>
<name>A0A1Y6CYE9_9GAMM</name>
<dbReference type="STRING" id="1760988.SAMN02949497_3063"/>
<dbReference type="Proteomes" id="UP000192923">
    <property type="component" value="Unassembled WGS sequence"/>
</dbReference>
<evidence type="ECO:0000313" key="3">
    <source>
        <dbReference type="Proteomes" id="UP000192923"/>
    </source>
</evidence>
<keyword evidence="3" id="KW-1185">Reference proteome</keyword>
<gene>
    <name evidence="2" type="ORF">SAMN02949497_3063</name>
</gene>
<evidence type="ECO:0000256" key="1">
    <source>
        <dbReference type="SAM" id="MobiDB-lite"/>
    </source>
</evidence>
<dbReference type="EMBL" id="FXAM01000001">
    <property type="protein sequence ID" value="SMF95689.1"/>
    <property type="molecule type" value="Genomic_DNA"/>
</dbReference>
<sequence>MTGQFMDSSAVPGFGIGGSGKADRGFPKVRFQAGVFGLAEPGNSALRSWPNKPLFRNRWFGESGSRVSESSVSSRGFRNGGTGNSALRSWPNKPLFRNRWFGESGSRVSESPISKRSFRNGGTGKPALRGGPNKPFKWDADSMPYLRRNDRAPRPLILSLGSRQNHAYATVTFNVPTTRYRRKSDCVRHSYFSYKSCYRTVS</sequence>
<organism evidence="2 3">
    <name type="scientific">Methylomagnum ishizawai</name>
    <dbReference type="NCBI Taxonomy" id="1760988"/>
    <lineage>
        <taxon>Bacteria</taxon>
        <taxon>Pseudomonadati</taxon>
        <taxon>Pseudomonadota</taxon>
        <taxon>Gammaproteobacteria</taxon>
        <taxon>Methylococcales</taxon>
        <taxon>Methylococcaceae</taxon>
        <taxon>Methylomagnum</taxon>
    </lineage>
</organism>
<feature type="compositionally biased region" description="Low complexity" evidence="1">
    <location>
        <begin position="66"/>
        <end position="77"/>
    </location>
</feature>
<feature type="region of interest" description="Disordered" evidence="1">
    <location>
        <begin position="104"/>
        <end position="134"/>
    </location>
</feature>
<feature type="region of interest" description="Disordered" evidence="1">
    <location>
        <begin position="66"/>
        <end position="90"/>
    </location>
</feature>
<reference evidence="2 3" key="1">
    <citation type="submission" date="2016-12" db="EMBL/GenBank/DDBJ databases">
        <authorList>
            <person name="Song W.-J."/>
            <person name="Kurnit D.M."/>
        </authorList>
    </citation>
    <scope>NUCLEOTIDE SEQUENCE [LARGE SCALE GENOMIC DNA]</scope>
    <source>
        <strain evidence="2 3">175</strain>
    </source>
</reference>
<dbReference type="AlphaFoldDB" id="A0A1Y6CYE9"/>
<evidence type="ECO:0000313" key="2">
    <source>
        <dbReference type="EMBL" id="SMF95689.1"/>
    </source>
</evidence>